<dbReference type="OrthoDB" id="1652165at2"/>
<dbReference type="InterPro" id="IPR044023">
    <property type="entry name" value="Ig_7"/>
</dbReference>
<protein>
    <submittedName>
        <fullName evidence="2">T9SS type B sorting domain-containing protein</fullName>
    </submittedName>
</protein>
<evidence type="ECO:0000259" key="1">
    <source>
        <dbReference type="Pfam" id="PF19081"/>
    </source>
</evidence>
<dbReference type="Proteomes" id="UP000323930">
    <property type="component" value="Unassembled WGS sequence"/>
</dbReference>
<organism evidence="2 3">
    <name type="scientific">Seonamhaeicola marinus</name>
    <dbReference type="NCBI Taxonomy" id="1912246"/>
    <lineage>
        <taxon>Bacteria</taxon>
        <taxon>Pseudomonadati</taxon>
        <taxon>Bacteroidota</taxon>
        <taxon>Flavobacteriia</taxon>
        <taxon>Flavobacteriales</taxon>
        <taxon>Flavobacteriaceae</taxon>
    </lineage>
</organism>
<dbReference type="RefSeq" id="WP_148543145.1">
    <property type="nucleotide sequence ID" value="NZ_VSDQ01000679.1"/>
</dbReference>
<gene>
    <name evidence="2" type="ORF">FUA24_13430</name>
</gene>
<dbReference type="InterPro" id="IPR026341">
    <property type="entry name" value="T9SS_type_B"/>
</dbReference>
<comment type="caution">
    <text evidence="2">The sequence shown here is derived from an EMBL/GenBank/DDBJ whole genome shotgun (WGS) entry which is preliminary data.</text>
</comment>
<dbReference type="NCBIfam" id="TIGR04131">
    <property type="entry name" value="Bac_Flav_CTERM"/>
    <property type="match status" value="1"/>
</dbReference>
<dbReference type="AlphaFoldDB" id="A0A5D0HSJ8"/>
<dbReference type="Pfam" id="PF19081">
    <property type="entry name" value="Ig_7"/>
    <property type="match status" value="1"/>
</dbReference>
<accession>A0A5D0HSJ8</accession>
<proteinExistence type="predicted"/>
<dbReference type="Pfam" id="PF13585">
    <property type="entry name" value="CHU_C"/>
    <property type="match status" value="1"/>
</dbReference>
<sequence>MKVTIKTYLTFLLLLFIVFKVEGQWGCCSFKKGDTIYSENFGHGPYDHMSKKWWSPSYSLLDDGELFEEGKYSITDFLDYQPDWIPISNHTPEHGSGNMMVINGDFNDGEFFSVNISGLEEETYYEFSAWVTNLTPKNAEDCEKPIPYAITFEASTSFAFATSKLLEENKWERFFLVFFTRPGETQVRLRIKNTLREALEFYPDFYTDCSLRAPSIDKICGNYLAIDDIVVKSCGGLPSSEICEEELPCEEEIYTSYTDVGICEGDNPTSVLLEATPSDPSGRFFGDVTFQWQESSDENNWFDIPGENDIIFNAPLVNGSFDKFYRVILRENSVFEQCDILSKKCPVETEYFNLKVAPIPDAPISLGDKSYCLNETPPILEVEVPNGIAVNWYLTPSGGESFYRNNSEFIVTESGTHTYYAEAVSLLGGCESISRTPVTVVQKETEIPIVEDETLEFCEDTSLTLSANVINANAIDARYLWDTGEVTESITVNKRGIYSVTIFHEDCYVTKSITVNQRYNPVIREVTSKGKSIVVSTWNRGDFLYSLDGFNFQMDNTFHNKEGGAYTVYVKERYCNEVVRRDYIHFYIPKYFTPNGDNENDTFILKGIELYSSSSVEIFDRYGKLLKSSKNSLFEWDGTHENKMVPPNDYWYIIVLEGKKITGHFTLKR</sequence>
<dbReference type="EMBL" id="VSDQ01000679">
    <property type="protein sequence ID" value="TYA74324.1"/>
    <property type="molecule type" value="Genomic_DNA"/>
</dbReference>
<evidence type="ECO:0000313" key="3">
    <source>
        <dbReference type="Proteomes" id="UP000323930"/>
    </source>
</evidence>
<keyword evidence="3" id="KW-1185">Reference proteome</keyword>
<evidence type="ECO:0000313" key="2">
    <source>
        <dbReference type="EMBL" id="TYA74324.1"/>
    </source>
</evidence>
<reference evidence="2 3" key="1">
    <citation type="submission" date="2019-08" db="EMBL/GenBank/DDBJ databases">
        <title>Seonamhaeicola sediminis sp. nov., isolated from marine sediment.</title>
        <authorList>
            <person name="Cao W.R."/>
        </authorList>
    </citation>
    <scope>NUCLEOTIDE SEQUENCE [LARGE SCALE GENOMIC DNA]</scope>
    <source>
        <strain evidence="2 3">B011</strain>
    </source>
</reference>
<name>A0A5D0HSJ8_9FLAO</name>
<feature type="domain" description="Ig-like" evidence="1">
    <location>
        <begin position="360"/>
        <end position="441"/>
    </location>
</feature>